<sequence length="74" mass="7952">MAPAVILSTVSLLMLCYAALASAEDPVPLRTSATGVPRAVCKEKAPFIIGAHTVTEVSLLWYYFDGRTVKNTKP</sequence>
<proteinExistence type="predicted"/>
<accession>A0A1D1W0M3</accession>
<name>A0A1D1W0M3_RAMVA</name>
<dbReference type="EMBL" id="BDGG01000014">
    <property type="protein sequence ID" value="GAV07145.1"/>
    <property type="molecule type" value="Genomic_DNA"/>
</dbReference>
<evidence type="ECO:0000313" key="2">
    <source>
        <dbReference type="EMBL" id="GAV07145.1"/>
    </source>
</evidence>
<evidence type="ECO:0000313" key="3">
    <source>
        <dbReference type="Proteomes" id="UP000186922"/>
    </source>
</evidence>
<feature type="chain" id="PRO_5008899062" evidence="1">
    <location>
        <begin position="24"/>
        <end position="74"/>
    </location>
</feature>
<comment type="caution">
    <text evidence="2">The sequence shown here is derived from an EMBL/GenBank/DDBJ whole genome shotgun (WGS) entry which is preliminary data.</text>
</comment>
<feature type="signal peptide" evidence="1">
    <location>
        <begin position="1"/>
        <end position="23"/>
    </location>
</feature>
<protein>
    <submittedName>
        <fullName evidence="2">Uncharacterized protein</fullName>
    </submittedName>
</protein>
<dbReference type="AlphaFoldDB" id="A0A1D1W0M3"/>
<keyword evidence="3" id="KW-1185">Reference proteome</keyword>
<reference evidence="2 3" key="1">
    <citation type="journal article" date="2016" name="Nat. Commun.">
        <title>Extremotolerant tardigrade genome and improved radiotolerance of human cultured cells by tardigrade-unique protein.</title>
        <authorList>
            <person name="Hashimoto T."/>
            <person name="Horikawa D.D."/>
            <person name="Saito Y."/>
            <person name="Kuwahara H."/>
            <person name="Kozuka-Hata H."/>
            <person name="Shin-I T."/>
            <person name="Minakuchi Y."/>
            <person name="Ohishi K."/>
            <person name="Motoyama A."/>
            <person name="Aizu T."/>
            <person name="Enomoto A."/>
            <person name="Kondo K."/>
            <person name="Tanaka S."/>
            <person name="Hara Y."/>
            <person name="Koshikawa S."/>
            <person name="Sagara H."/>
            <person name="Miura T."/>
            <person name="Yokobori S."/>
            <person name="Miyagawa K."/>
            <person name="Suzuki Y."/>
            <person name="Kubo T."/>
            <person name="Oyama M."/>
            <person name="Kohara Y."/>
            <person name="Fujiyama A."/>
            <person name="Arakawa K."/>
            <person name="Katayama T."/>
            <person name="Toyoda A."/>
            <person name="Kunieda T."/>
        </authorList>
    </citation>
    <scope>NUCLEOTIDE SEQUENCE [LARGE SCALE GENOMIC DNA]</scope>
    <source>
        <strain evidence="2 3">YOKOZUNA-1</strain>
    </source>
</reference>
<keyword evidence="1" id="KW-0732">Signal</keyword>
<dbReference type="Proteomes" id="UP000186922">
    <property type="component" value="Unassembled WGS sequence"/>
</dbReference>
<evidence type="ECO:0000256" key="1">
    <source>
        <dbReference type="SAM" id="SignalP"/>
    </source>
</evidence>
<gene>
    <name evidence="2" type="primary">RvY_17020-1</name>
    <name evidence="2" type="synonym">RvY_17020.1</name>
    <name evidence="2" type="ORF">RvY_17020</name>
</gene>
<organism evidence="2 3">
    <name type="scientific">Ramazzottius varieornatus</name>
    <name type="common">Water bear</name>
    <name type="synonym">Tardigrade</name>
    <dbReference type="NCBI Taxonomy" id="947166"/>
    <lineage>
        <taxon>Eukaryota</taxon>
        <taxon>Metazoa</taxon>
        <taxon>Ecdysozoa</taxon>
        <taxon>Tardigrada</taxon>
        <taxon>Eutardigrada</taxon>
        <taxon>Parachela</taxon>
        <taxon>Hypsibioidea</taxon>
        <taxon>Ramazzottiidae</taxon>
        <taxon>Ramazzottius</taxon>
    </lineage>
</organism>